<dbReference type="AlphaFoldDB" id="A0AAD9R1H8"/>
<protein>
    <submittedName>
        <fullName evidence="2">Uncharacterized protein</fullName>
    </submittedName>
</protein>
<dbReference type="PANTHER" id="PTHR33198:SF20">
    <property type="entry name" value="RETROTRANSPOSON GAG DOMAIN-CONTAINING PROTEIN"/>
    <property type="match status" value="1"/>
</dbReference>
<proteinExistence type="predicted"/>
<name>A0AAD9R1H8_ACRCE</name>
<keyword evidence="3" id="KW-1185">Reference proteome</keyword>
<evidence type="ECO:0000313" key="2">
    <source>
        <dbReference type="EMBL" id="KAK2571302.1"/>
    </source>
</evidence>
<evidence type="ECO:0000256" key="1">
    <source>
        <dbReference type="SAM" id="MobiDB-lite"/>
    </source>
</evidence>
<dbReference type="EMBL" id="JARQWQ010000006">
    <property type="protein sequence ID" value="KAK2571302.1"/>
    <property type="molecule type" value="Genomic_DNA"/>
</dbReference>
<dbReference type="PANTHER" id="PTHR33198">
    <property type="entry name" value="ANK_REP_REGION DOMAIN-CONTAINING PROTEIN-RELATED"/>
    <property type="match status" value="1"/>
</dbReference>
<feature type="region of interest" description="Disordered" evidence="1">
    <location>
        <begin position="1"/>
        <end position="31"/>
    </location>
</feature>
<comment type="caution">
    <text evidence="2">The sequence shown here is derived from an EMBL/GenBank/DDBJ whole genome shotgun (WGS) entry which is preliminary data.</text>
</comment>
<reference evidence="2" key="2">
    <citation type="journal article" date="2023" name="Science">
        <title>Genomic signatures of disease resistance in endangered staghorn corals.</title>
        <authorList>
            <person name="Vollmer S.V."/>
            <person name="Selwyn J.D."/>
            <person name="Despard B.A."/>
            <person name="Roesel C.L."/>
        </authorList>
    </citation>
    <scope>NUCLEOTIDE SEQUENCE</scope>
    <source>
        <strain evidence="2">K2</strain>
    </source>
</reference>
<dbReference type="Proteomes" id="UP001249851">
    <property type="component" value="Unassembled WGS sequence"/>
</dbReference>
<organism evidence="2 3">
    <name type="scientific">Acropora cervicornis</name>
    <name type="common">Staghorn coral</name>
    <dbReference type="NCBI Taxonomy" id="6130"/>
    <lineage>
        <taxon>Eukaryota</taxon>
        <taxon>Metazoa</taxon>
        <taxon>Cnidaria</taxon>
        <taxon>Anthozoa</taxon>
        <taxon>Hexacorallia</taxon>
        <taxon>Scleractinia</taxon>
        <taxon>Astrocoeniina</taxon>
        <taxon>Acroporidae</taxon>
        <taxon>Acropora</taxon>
    </lineage>
</organism>
<gene>
    <name evidence="2" type="ORF">P5673_003882</name>
</gene>
<accession>A0AAD9R1H8</accession>
<sequence>MDGDTTTSTATMTSTTMTSSTGTTASGSGSAPITHAIVSPLMHGLKPPGKLHTTGSLAESWKAYKQKNIKSRSFHIALEPKKKKTRGLKIYNGFQFESEADRKNFDKVLDKFDESTLGQTNETYERYVFNSRNHEEQESIDAYVTAPRNLAKSCNFCDCPGRTRQCFKKEALANKCPAWGQKYSGCGGRNHFKSFCKGIHGISEHNDESSSEESEIELLAGVTTDSQETNIHAVKYAKEIYAEMLIGDKKVNFQIDCGASINIIPAKHASGHEIAATNKTL</sequence>
<reference evidence="2" key="1">
    <citation type="journal article" date="2023" name="G3 (Bethesda)">
        <title>Whole genome assembly and annotation of the endangered Caribbean coral Acropora cervicornis.</title>
        <authorList>
            <person name="Selwyn J.D."/>
            <person name="Vollmer S.V."/>
        </authorList>
    </citation>
    <scope>NUCLEOTIDE SEQUENCE</scope>
    <source>
        <strain evidence="2">K2</strain>
    </source>
</reference>
<evidence type="ECO:0000313" key="3">
    <source>
        <dbReference type="Proteomes" id="UP001249851"/>
    </source>
</evidence>